<dbReference type="Proteomes" id="UP000306409">
    <property type="component" value="Chromosome"/>
</dbReference>
<dbReference type="InterPro" id="IPR032599">
    <property type="entry name" value="YcdB/YcdC_rep_domain"/>
</dbReference>
<gene>
    <name evidence="4" type="ORF">EHE19_007570</name>
</gene>
<sequence>MKKIISMLLVVVMMITFIVPAMASDVASEDNALAIAIKAVREKIEIPEECNIFNYYINNKGGLTSFNLEWTSDTEGKSINVSIDENNLIRRYYWYDRSTHSYEKKIPKFSEDQSREIAEKFINNLDSKLLEQYSLIKQNITYREDSEYIFSYVREANGIKYYSNDISISVNKFTGDVSNYTCNHTSKITFEDASKIISNEQAKKAFIDKLGLKLVYMIKTKDNMQTSYLAYVPKYSNKYIDGLTGEVEDVSTGRYLYDEYGFDTAAKSAVVAAAGGNINLTPEELEAVKSMSDVMSKENADKKVRGISFFGLDDSFKLANSYLSKDWRDNESFIWYLNYKKEISKDKVLYRDIQIDAKTGEIQNFGFTGSQEESTKPKKTEEEAKAICEDVLKSLMPGKYDKLKYDDSYSVAFEKKNQDYYTFRFVRMENGVECPDNYVQISYDNVIGNVSGANSNWSKNTTFEVPKNIIAVEKIYDILFDKIGYDIRYVSDYSKTENEKVWSEYEEAYNAVLGYFINTDKPSVISAKTGDILDNSGEVYIENEVLDYTDIEGLKAENEIKILTQMSIRYFDSQLKPKENLLQKDYFILLCQLNNQFYFGNKMDDETIENMYNSLIYSGIITKEEKAPTSAISREEAAKYFVRFLGYKNVAEIKGIYKSNFKDANKIDPDLLGYVCIASGLKAMNGSNGNFNPKNKMTRLEGLLSIYSYLSNK</sequence>
<feature type="domain" description="YcdB/YcdC repeated" evidence="3">
    <location>
        <begin position="313"/>
        <end position="450"/>
    </location>
</feature>
<feature type="domain" description="SLH" evidence="2">
    <location>
        <begin position="660"/>
        <end position="701"/>
    </location>
</feature>
<evidence type="ECO:0000313" key="5">
    <source>
        <dbReference type="Proteomes" id="UP000306409"/>
    </source>
</evidence>
<dbReference type="RefSeq" id="WP_137696512.1">
    <property type="nucleotide sequence ID" value="NZ_CP061336.1"/>
</dbReference>
<evidence type="ECO:0000313" key="4">
    <source>
        <dbReference type="EMBL" id="QNU68261.1"/>
    </source>
</evidence>
<dbReference type="InterPro" id="IPR001119">
    <property type="entry name" value="SLH_dom"/>
</dbReference>
<feature type="domain" description="YcdB/YcdC repeated" evidence="3">
    <location>
        <begin position="38"/>
        <end position="183"/>
    </location>
</feature>
<proteinExistence type="predicted"/>
<protein>
    <submittedName>
        <fullName evidence="4">S-layer homology domain-containing protein</fullName>
    </submittedName>
</protein>
<keyword evidence="5" id="KW-1185">Reference proteome</keyword>
<name>A0A4U7JNR5_9FIRM</name>
<evidence type="ECO:0000259" key="3">
    <source>
        <dbReference type="Pfam" id="PF16244"/>
    </source>
</evidence>
<accession>A0A4U7JNR5</accession>
<organism evidence="4 5">
    <name type="scientific">Ruminiclostridium herbifermentans</name>
    <dbReference type="NCBI Taxonomy" id="2488810"/>
    <lineage>
        <taxon>Bacteria</taxon>
        <taxon>Bacillati</taxon>
        <taxon>Bacillota</taxon>
        <taxon>Clostridia</taxon>
        <taxon>Eubacteriales</taxon>
        <taxon>Oscillospiraceae</taxon>
        <taxon>Ruminiclostridium</taxon>
    </lineage>
</organism>
<dbReference type="EMBL" id="CP061336">
    <property type="protein sequence ID" value="QNU68261.1"/>
    <property type="molecule type" value="Genomic_DNA"/>
</dbReference>
<dbReference type="OrthoDB" id="2473368at2"/>
<evidence type="ECO:0000259" key="2">
    <source>
        <dbReference type="Pfam" id="PF00395"/>
    </source>
</evidence>
<dbReference type="KEGG" id="rher:EHE19_007570"/>
<evidence type="ECO:0000256" key="1">
    <source>
        <dbReference type="ARBA" id="ARBA00022737"/>
    </source>
</evidence>
<keyword evidence="1" id="KW-0677">Repeat</keyword>
<reference evidence="4 5" key="1">
    <citation type="submission" date="2020-09" db="EMBL/GenBank/DDBJ databases">
        <title>Characterization and genome sequencing of Ruminiclostridium sp. nov. MA18.</title>
        <authorList>
            <person name="Rettenmaier R."/>
            <person name="Kowollik M.-L."/>
            <person name="Liebl W."/>
            <person name="Zverlov V."/>
        </authorList>
    </citation>
    <scope>NUCLEOTIDE SEQUENCE [LARGE SCALE GENOMIC DNA]</scope>
    <source>
        <strain evidence="4 5">MA18</strain>
    </source>
</reference>
<dbReference type="Pfam" id="PF16244">
    <property type="entry name" value="DUF4901"/>
    <property type="match status" value="2"/>
</dbReference>
<dbReference type="Pfam" id="PF00395">
    <property type="entry name" value="SLH"/>
    <property type="match status" value="1"/>
</dbReference>
<dbReference type="AlphaFoldDB" id="A0A4U7JNR5"/>